<dbReference type="EMBL" id="JAPCKK010000001">
    <property type="protein sequence ID" value="MDP4095453.1"/>
    <property type="molecule type" value="Genomic_DNA"/>
</dbReference>
<proteinExistence type="predicted"/>
<gene>
    <name evidence="1" type="ORF">OIN60_01430</name>
</gene>
<dbReference type="RefSeq" id="WP_305753081.1">
    <property type="nucleotide sequence ID" value="NZ_JAPCKK010000001.1"/>
</dbReference>
<organism evidence="1 2">
    <name type="scientific">Paenibacillus zeirhizosphaerae</name>
    <dbReference type="NCBI Taxonomy" id="2987519"/>
    <lineage>
        <taxon>Bacteria</taxon>
        <taxon>Bacillati</taxon>
        <taxon>Bacillota</taxon>
        <taxon>Bacilli</taxon>
        <taxon>Bacillales</taxon>
        <taxon>Paenibacillaceae</taxon>
        <taxon>Paenibacillus</taxon>
    </lineage>
</organism>
<name>A0ABT9FL47_9BACL</name>
<dbReference type="Proteomes" id="UP001241848">
    <property type="component" value="Unassembled WGS sequence"/>
</dbReference>
<evidence type="ECO:0000313" key="2">
    <source>
        <dbReference type="Proteomes" id="UP001241848"/>
    </source>
</evidence>
<comment type="caution">
    <text evidence="1">The sequence shown here is derived from an EMBL/GenBank/DDBJ whole genome shotgun (WGS) entry which is preliminary data.</text>
</comment>
<keyword evidence="2" id="KW-1185">Reference proteome</keyword>
<evidence type="ECO:0008006" key="3">
    <source>
        <dbReference type="Google" id="ProtNLM"/>
    </source>
</evidence>
<sequence length="127" mass="14958">MWQIRLYDHNHFWNEEYDKMPLVKEVESEPDYESILQIGEKTYKWRAKSPANKVFCVIEISINHDPEAEEFGDFKCPYCSSVDEDAWERKDDDTIECSGCGSVIEFERHIEVSYTVYPVKLAPIVNI</sequence>
<accession>A0ABT9FL47</accession>
<protein>
    <recommendedName>
        <fullName evidence="3">TFIIB-type domain-containing protein</fullName>
    </recommendedName>
</protein>
<evidence type="ECO:0000313" key="1">
    <source>
        <dbReference type="EMBL" id="MDP4095453.1"/>
    </source>
</evidence>
<reference evidence="1 2" key="1">
    <citation type="submission" date="2022-10" db="EMBL/GenBank/DDBJ databases">
        <title>Paenibacillus description and whole genome data of maize root bacterial community.</title>
        <authorList>
            <person name="Marton D."/>
            <person name="Farkas M."/>
            <person name="Cserhati M."/>
        </authorList>
    </citation>
    <scope>NUCLEOTIDE SEQUENCE [LARGE SCALE GENOMIC DNA]</scope>
    <source>
        <strain evidence="1 2">P96</strain>
    </source>
</reference>